<comment type="similarity">
    <text evidence="1">Belongs to the eukaryotic ribosomal protein eL22 family.</text>
</comment>
<evidence type="ECO:0000256" key="5">
    <source>
        <dbReference type="ARBA" id="ARBA00041214"/>
    </source>
</evidence>
<sequence length="124" mass="14319">MSRVMKKGSKGKKVQLKFSIDCTEPVGDELMEPASLEKFLHDRIKINGKVGQLGDAVIIEREDNKIIVVADSPFSKRYLKYLTKKYLKKQALRDWCRVVATGKNEYELRYYNISEDDQDEEGAE</sequence>
<comment type="caution">
    <text evidence="6">The sequence shown here is derived from an EMBL/GenBank/DDBJ whole genome shotgun (WGS) entry which is preliminary data.</text>
</comment>
<dbReference type="GO" id="GO:1990904">
    <property type="term" value="C:ribonucleoprotein complex"/>
    <property type="evidence" value="ECO:0007669"/>
    <property type="project" value="UniProtKB-KW"/>
</dbReference>
<evidence type="ECO:0000313" key="6">
    <source>
        <dbReference type="EMBL" id="KAJ8902202.1"/>
    </source>
</evidence>
<protein>
    <recommendedName>
        <fullName evidence="4">Large ribosomal subunit protein eL22</fullName>
    </recommendedName>
    <alternativeName>
        <fullName evidence="5">60S ribosomal protein L22</fullName>
    </alternativeName>
</protein>
<proteinExistence type="inferred from homology"/>
<evidence type="ECO:0000256" key="1">
    <source>
        <dbReference type="ARBA" id="ARBA00007817"/>
    </source>
</evidence>
<gene>
    <name evidence="6" type="ORF">NDN08_006610</name>
</gene>
<dbReference type="Proteomes" id="UP001157974">
    <property type="component" value="Unassembled WGS sequence"/>
</dbReference>
<evidence type="ECO:0000256" key="4">
    <source>
        <dbReference type="ARBA" id="ARBA00040613"/>
    </source>
</evidence>
<keyword evidence="2" id="KW-0689">Ribosomal protein</keyword>
<evidence type="ECO:0000313" key="7">
    <source>
        <dbReference type="Proteomes" id="UP001157974"/>
    </source>
</evidence>
<dbReference type="Gene3D" id="3.30.1360.210">
    <property type="match status" value="1"/>
</dbReference>
<dbReference type="PANTHER" id="PTHR10064">
    <property type="entry name" value="60S RIBOSOMAL PROTEIN L22"/>
    <property type="match status" value="1"/>
</dbReference>
<evidence type="ECO:0000256" key="2">
    <source>
        <dbReference type="ARBA" id="ARBA00022980"/>
    </source>
</evidence>
<dbReference type="AlphaFoldDB" id="A0AAV8ULV8"/>
<dbReference type="InterPro" id="IPR038526">
    <property type="entry name" value="Ribosomal_eL22_sf"/>
</dbReference>
<name>A0AAV8ULV8_9RHOD</name>
<dbReference type="InterPro" id="IPR002671">
    <property type="entry name" value="Ribosomal_eL22"/>
</dbReference>
<accession>A0AAV8ULV8</accession>
<dbReference type="EMBL" id="JAMWBK010000009">
    <property type="protein sequence ID" value="KAJ8902202.1"/>
    <property type="molecule type" value="Genomic_DNA"/>
</dbReference>
<reference evidence="6 7" key="1">
    <citation type="journal article" date="2023" name="Nat. Commun.">
        <title>Origin of minicircular mitochondrial genomes in red algae.</title>
        <authorList>
            <person name="Lee Y."/>
            <person name="Cho C.H."/>
            <person name="Lee Y.M."/>
            <person name="Park S.I."/>
            <person name="Yang J.H."/>
            <person name="West J.A."/>
            <person name="Bhattacharya D."/>
            <person name="Yoon H.S."/>
        </authorList>
    </citation>
    <scope>NUCLEOTIDE SEQUENCE [LARGE SCALE GENOMIC DNA]</scope>
    <source>
        <strain evidence="6 7">CCMP1338</strain>
        <tissue evidence="6">Whole cell</tissue>
    </source>
</reference>
<dbReference type="GO" id="GO:0005737">
    <property type="term" value="C:cytoplasm"/>
    <property type="evidence" value="ECO:0007669"/>
    <property type="project" value="UniProtKB-ARBA"/>
</dbReference>
<dbReference type="GO" id="GO:0003723">
    <property type="term" value="F:RNA binding"/>
    <property type="evidence" value="ECO:0007669"/>
    <property type="project" value="TreeGrafter"/>
</dbReference>
<dbReference type="PANTHER" id="PTHR10064:SF0">
    <property type="entry name" value="FI24544P1-RELATED"/>
    <property type="match status" value="1"/>
</dbReference>
<dbReference type="GO" id="GO:0003735">
    <property type="term" value="F:structural constituent of ribosome"/>
    <property type="evidence" value="ECO:0007669"/>
    <property type="project" value="InterPro"/>
</dbReference>
<dbReference type="GO" id="GO:0002181">
    <property type="term" value="P:cytoplasmic translation"/>
    <property type="evidence" value="ECO:0007669"/>
    <property type="project" value="TreeGrafter"/>
</dbReference>
<dbReference type="FunFam" id="3.30.1360.210:FF:000001">
    <property type="entry name" value="60S ribosomal protein L22 1"/>
    <property type="match status" value="1"/>
</dbReference>
<evidence type="ECO:0000256" key="3">
    <source>
        <dbReference type="ARBA" id="ARBA00023274"/>
    </source>
</evidence>
<dbReference type="Pfam" id="PF01776">
    <property type="entry name" value="Ribosomal_L22e"/>
    <property type="match status" value="1"/>
</dbReference>
<keyword evidence="7" id="KW-1185">Reference proteome</keyword>
<dbReference type="GO" id="GO:0005840">
    <property type="term" value="C:ribosome"/>
    <property type="evidence" value="ECO:0007669"/>
    <property type="project" value="UniProtKB-KW"/>
</dbReference>
<organism evidence="6 7">
    <name type="scientific">Rhodosorus marinus</name>
    <dbReference type="NCBI Taxonomy" id="101924"/>
    <lineage>
        <taxon>Eukaryota</taxon>
        <taxon>Rhodophyta</taxon>
        <taxon>Stylonematophyceae</taxon>
        <taxon>Stylonematales</taxon>
        <taxon>Stylonemataceae</taxon>
        <taxon>Rhodosorus</taxon>
    </lineage>
</organism>
<keyword evidence="3" id="KW-0687">Ribonucleoprotein</keyword>